<dbReference type="SUPFAM" id="SSF55874">
    <property type="entry name" value="ATPase domain of HSP90 chaperone/DNA topoisomerase II/histidine kinase"/>
    <property type="match status" value="1"/>
</dbReference>
<reference evidence="5" key="1">
    <citation type="journal article" date="2019" name="Int. J. Syst. Evol. Microbiol.">
        <title>The Global Catalogue of Microorganisms (GCM) 10K type strain sequencing project: providing services to taxonomists for standard genome sequencing and annotation.</title>
        <authorList>
            <consortium name="The Broad Institute Genomics Platform"/>
            <consortium name="The Broad Institute Genome Sequencing Center for Infectious Disease"/>
            <person name="Wu L."/>
            <person name="Ma J."/>
        </authorList>
    </citation>
    <scope>NUCLEOTIDE SEQUENCE [LARGE SCALE GENOMIC DNA]</scope>
    <source>
        <strain evidence="5">JCM 18055</strain>
    </source>
</reference>
<feature type="compositionally biased region" description="Low complexity" evidence="2">
    <location>
        <begin position="9"/>
        <end position="41"/>
    </location>
</feature>
<keyword evidence="5" id="KW-1185">Reference proteome</keyword>
<gene>
    <name evidence="4" type="ORF">GCM10023215_09390</name>
</gene>
<name>A0ABP8W2K9_9PSEU</name>
<protein>
    <recommendedName>
        <fullName evidence="3">Histidine kinase/HSP90-like ATPase domain-containing protein</fullName>
    </recommendedName>
</protein>
<feature type="region of interest" description="Disordered" evidence="2">
    <location>
        <begin position="1"/>
        <end position="41"/>
    </location>
</feature>
<dbReference type="RefSeq" id="WP_345378585.1">
    <property type="nucleotide sequence ID" value="NZ_BAABIC010000003.1"/>
</dbReference>
<keyword evidence="1" id="KW-0723">Serine/threonine-protein kinase</keyword>
<proteinExistence type="predicted"/>
<dbReference type="InterPro" id="IPR003594">
    <property type="entry name" value="HATPase_dom"/>
</dbReference>
<dbReference type="PANTHER" id="PTHR35526:SF3">
    <property type="entry name" value="ANTI-SIGMA-F FACTOR RSBW"/>
    <property type="match status" value="1"/>
</dbReference>
<accession>A0ABP8W2K9</accession>
<dbReference type="InterPro" id="IPR036890">
    <property type="entry name" value="HATPase_C_sf"/>
</dbReference>
<dbReference type="PANTHER" id="PTHR35526">
    <property type="entry name" value="ANTI-SIGMA-F FACTOR RSBW-RELATED"/>
    <property type="match status" value="1"/>
</dbReference>
<dbReference type="Proteomes" id="UP001500325">
    <property type="component" value="Unassembled WGS sequence"/>
</dbReference>
<dbReference type="EMBL" id="BAABIC010000003">
    <property type="protein sequence ID" value="GAA4678593.1"/>
    <property type="molecule type" value="Genomic_DNA"/>
</dbReference>
<sequence length="179" mass="18275">MNVHGPQRGVPAAPTAASTGGASTAASTGGAPTGADAAVAGRPMRVVPDELRIVRTAVPDELSGIRTAVSRWGRRAGLSADVLVDLLLAVGEAAANAVDHAYRGGPPGPVEVDLQLRRRRTGSVVAARICDQGRWRPASAGAVRDRGRGLPMIRALAAHLEVIATGRGTEVCLELALGD</sequence>
<evidence type="ECO:0000256" key="1">
    <source>
        <dbReference type="ARBA" id="ARBA00022527"/>
    </source>
</evidence>
<dbReference type="CDD" id="cd16936">
    <property type="entry name" value="HATPase_RsbW-like"/>
    <property type="match status" value="1"/>
</dbReference>
<evidence type="ECO:0000259" key="3">
    <source>
        <dbReference type="Pfam" id="PF13581"/>
    </source>
</evidence>
<dbReference type="InterPro" id="IPR050267">
    <property type="entry name" value="Anti-sigma-factor_SerPK"/>
</dbReference>
<organism evidence="4 5">
    <name type="scientific">Pseudonocardia yuanmonensis</name>
    <dbReference type="NCBI Taxonomy" id="1095914"/>
    <lineage>
        <taxon>Bacteria</taxon>
        <taxon>Bacillati</taxon>
        <taxon>Actinomycetota</taxon>
        <taxon>Actinomycetes</taxon>
        <taxon>Pseudonocardiales</taxon>
        <taxon>Pseudonocardiaceae</taxon>
        <taxon>Pseudonocardia</taxon>
    </lineage>
</organism>
<evidence type="ECO:0000256" key="2">
    <source>
        <dbReference type="SAM" id="MobiDB-lite"/>
    </source>
</evidence>
<keyword evidence="1" id="KW-0418">Kinase</keyword>
<keyword evidence="1" id="KW-0808">Transferase</keyword>
<dbReference type="Gene3D" id="3.30.565.10">
    <property type="entry name" value="Histidine kinase-like ATPase, C-terminal domain"/>
    <property type="match status" value="1"/>
</dbReference>
<feature type="domain" description="Histidine kinase/HSP90-like ATPase" evidence="3">
    <location>
        <begin position="57"/>
        <end position="173"/>
    </location>
</feature>
<evidence type="ECO:0000313" key="4">
    <source>
        <dbReference type="EMBL" id="GAA4678593.1"/>
    </source>
</evidence>
<evidence type="ECO:0000313" key="5">
    <source>
        <dbReference type="Proteomes" id="UP001500325"/>
    </source>
</evidence>
<dbReference type="Pfam" id="PF13581">
    <property type="entry name" value="HATPase_c_2"/>
    <property type="match status" value="1"/>
</dbReference>
<comment type="caution">
    <text evidence="4">The sequence shown here is derived from an EMBL/GenBank/DDBJ whole genome shotgun (WGS) entry which is preliminary data.</text>
</comment>